<protein>
    <submittedName>
        <fullName evidence="1">Uncharacterized protein</fullName>
    </submittedName>
</protein>
<name>A0A0K9YQ18_9BACL</name>
<dbReference type="EMBL" id="LGIQ01000009">
    <property type="protein sequence ID" value="KNB70813.1"/>
    <property type="molecule type" value="Genomic_DNA"/>
</dbReference>
<evidence type="ECO:0000313" key="2">
    <source>
        <dbReference type="Proteomes" id="UP000036834"/>
    </source>
</evidence>
<organism evidence="1 2">
    <name type="scientific">Brevibacillus reuszeri</name>
    <dbReference type="NCBI Taxonomy" id="54915"/>
    <lineage>
        <taxon>Bacteria</taxon>
        <taxon>Bacillati</taxon>
        <taxon>Bacillota</taxon>
        <taxon>Bacilli</taxon>
        <taxon>Bacillales</taxon>
        <taxon>Paenibacillaceae</taxon>
        <taxon>Brevibacillus</taxon>
    </lineage>
</organism>
<evidence type="ECO:0000313" key="1">
    <source>
        <dbReference type="EMBL" id="KNB70813.1"/>
    </source>
</evidence>
<gene>
    <name evidence="1" type="ORF">ADS79_18330</name>
</gene>
<dbReference type="AlphaFoldDB" id="A0A0K9YQ18"/>
<dbReference type="STRING" id="54915.ADS79_18330"/>
<dbReference type="OrthoDB" id="2474754at2"/>
<dbReference type="Proteomes" id="UP000036834">
    <property type="component" value="Unassembled WGS sequence"/>
</dbReference>
<dbReference type="PATRIC" id="fig|54915.3.peg.2756"/>
<sequence length="94" mass="10908">MFMEYRCLNCQQVFQAEAEFCPHLAQFFASLNGQKVWRIRFLHRYAFEFYSDAQIQAMVVAEPLNVSEVVCIEAFDAKTFMGINALGKHVSIFD</sequence>
<accession>A0A0K9YQ18</accession>
<reference evidence="2" key="1">
    <citation type="submission" date="2015-07" db="EMBL/GenBank/DDBJ databases">
        <title>Genome sequencing project for genomic taxonomy and phylogenomics of Bacillus-like bacteria.</title>
        <authorList>
            <person name="Liu B."/>
            <person name="Wang J."/>
            <person name="Zhu Y."/>
            <person name="Liu G."/>
            <person name="Chen Q."/>
            <person name="Chen Z."/>
            <person name="Lan J."/>
            <person name="Che J."/>
            <person name="Ge C."/>
            <person name="Shi H."/>
            <person name="Pan Z."/>
            <person name="Liu X."/>
        </authorList>
    </citation>
    <scope>NUCLEOTIDE SEQUENCE [LARGE SCALE GENOMIC DNA]</scope>
    <source>
        <strain evidence="2">DSM 9887</strain>
    </source>
</reference>
<proteinExistence type="predicted"/>
<comment type="caution">
    <text evidence="1">The sequence shown here is derived from an EMBL/GenBank/DDBJ whole genome shotgun (WGS) entry which is preliminary data.</text>
</comment>